<dbReference type="GO" id="GO:0007155">
    <property type="term" value="P:cell adhesion"/>
    <property type="evidence" value="ECO:0007669"/>
    <property type="project" value="InterPro"/>
</dbReference>
<dbReference type="InterPro" id="IPR007110">
    <property type="entry name" value="Ig-like_dom"/>
</dbReference>
<evidence type="ECO:0000256" key="1">
    <source>
        <dbReference type="SAM" id="MobiDB-lite"/>
    </source>
</evidence>
<name>A0A7K5P2N2_CHRMC</name>
<dbReference type="AlphaFoldDB" id="A0A7K5P2N2"/>
<dbReference type="Pfam" id="PF13895">
    <property type="entry name" value="Ig_2"/>
    <property type="match status" value="1"/>
</dbReference>
<evidence type="ECO:0000259" key="2">
    <source>
        <dbReference type="PROSITE" id="PS50835"/>
    </source>
</evidence>
<dbReference type="InterPro" id="IPR047012">
    <property type="entry name" value="ICAM_VCAM"/>
</dbReference>
<feature type="non-terminal residue" evidence="3">
    <location>
        <position position="68"/>
    </location>
</feature>
<evidence type="ECO:0000313" key="3">
    <source>
        <dbReference type="EMBL" id="NWT49451.1"/>
    </source>
</evidence>
<dbReference type="EMBL" id="VYZF01009936">
    <property type="protein sequence ID" value="NWT49451.1"/>
    <property type="molecule type" value="Genomic_DNA"/>
</dbReference>
<dbReference type="Proteomes" id="UP000524558">
    <property type="component" value="Unassembled WGS sequence"/>
</dbReference>
<dbReference type="InterPro" id="IPR013783">
    <property type="entry name" value="Ig-like_fold"/>
</dbReference>
<dbReference type="PROSITE" id="PS50835">
    <property type="entry name" value="IG_LIKE"/>
    <property type="match status" value="1"/>
</dbReference>
<dbReference type="InterPro" id="IPR036179">
    <property type="entry name" value="Ig-like_dom_sf"/>
</dbReference>
<dbReference type="SUPFAM" id="SSF48726">
    <property type="entry name" value="Immunoglobulin"/>
    <property type="match status" value="1"/>
</dbReference>
<gene>
    <name evidence="3" type="primary">Icam5</name>
    <name evidence="3" type="ORF">CHRMAC_R15362</name>
</gene>
<protein>
    <submittedName>
        <fullName evidence="3">ICAM5 protein</fullName>
    </submittedName>
</protein>
<dbReference type="Gene3D" id="2.60.40.10">
    <property type="entry name" value="Immunoglobulins"/>
    <property type="match status" value="1"/>
</dbReference>
<sequence length="68" mass="7015">LGCRADGDPPPSTRCARDGAATRSRGSRAVSRADAGRYLCRATNKHGSAVRSVLVTVECEWPPGAGGC</sequence>
<dbReference type="PANTHER" id="PTHR13771">
    <property type="entry name" value="INTERCELLULAR ADHESION MOLECULE"/>
    <property type="match status" value="1"/>
</dbReference>
<feature type="non-terminal residue" evidence="3">
    <location>
        <position position="1"/>
    </location>
</feature>
<dbReference type="GO" id="GO:0005178">
    <property type="term" value="F:integrin binding"/>
    <property type="evidence" value="ECO:0007669"/>
    <property type="project" value="InterPro"/>
</dbReference>
<evidence type="ECO:0000313" key="4">
    <source>
        <dbReference type="Proteomes" id="UP000524558"/>
    </source>
</evidence>
<reference evidence="3 4" key="1">
    <citation type="submission" date="2019-09" db="EMBL/GenBank/DDBJ databases">
        <title>Bird 10,000 Genomes (B10K) Project - Family phase.</title>
        <authorList>
            <person name="Zhang G."/>
        </authorList>
    </citation>
    <scope>NUCLEOTIDE SEQUENCE [LARGE SCALE GENOMIC DNA]</scope>
    <source>
        <strain evidence="3">B10K-DU-021-33</strain>
        <tissue evidence="3">Mixed tissue sample</tissue>
    </source>
</reference>
<feature type="domain" description="Ig-like" evidence="2">
    <location>
        <begin position="1"/>
        <end position="56"/>
    </location>
</feature>
<proteinExistence type="predicted"/>
<feature type="region of interest" description="Disordered" evidence="1">
    <location>
        <begin position="1"/>
        <end position="28"/>
    </location>
</feature>
<accession>A0A7K5P2N2</accession>
<keyword evidence="4" id="KW-1185">Reference proteome</keyword>
<comment type="caution">
    <text evidence="3">The sequence shown here is derived from an EMBL/GenBank/DDBJ whole genome shotgun (WGS) entry which is preliminary data.</text>
</comment>
<dbReference type="PANTHER" id="PTHR13771:SF9">
    <property type="entry name" value="INTERCELLULAR ADHESION MOLECULE 5"/>
    <property type="match status" value="1"/>
</dbReference>
<organism evidence="3 4">
    <name type="scientific">Chroicocephalus maculipennis</name>
    <name type="common">Brown-hooded gull</name>
    <name type="synonym">Larus maculipennis</name>
    <dbReference type="NCBI Taxonomy" id="287016"/>
    <lineage>
        <taxon>Eukaryota</taxon>
        <taxon>Metazoa</taxon>
        <taxon>Chordata</taxon>
        <taxon>Craniata</taxon>
        <taxon>Vertebrata</taxon>
        <taxon>Euteleostomi</taxon>
        <taxon>Archelosauria</taxon>
        <taxon>Archosauria</taxon>
        <taxon>Dinosauria</taxon>
        <taxon>Saurischia</taxon>
        <taxon>Theropoda</taxon>
        <taxon>Coelurosauria</taxon>
        <taxon>Aves</taxon>
        <taxon>Neognathae</taxon>
        <taxon>Neoaves</taxon>
        <taxon>Charadriiformes</taxon>
        <taxon>Laridae</taxon>
        <taxon>Chroicocephalus</taxon>
    </lineage>
</organism>